<proteinExistence type="inferred from homology"/>
<evidence type="ECO:0000313" key="3">
    <source>
        <dbReference type="EMBL" id="TKB50369.1"/>
    </source>
</evidence>
<dbReference type="RefSeq" id="WP_136851678.1">
    <property type="nucleotide sequence ID" value="NZ_SWCI01000002.1"/>
</dbReference>
<keyword evidence="4" id="KW-1185">Reference proteome</keyword>
<evidence type="ECO:0000256" key="2">
    <source>
        <dbReference type="PIRNR" id="PIRNR006221"/>
    </source>
</evidence>
<comment type="caution">
    <text evidence="3">The sequence shown here is derived from an EMBL/GenBank/DDBJ whole genome shotgun (WGS) entry which is preliminary data.</text>
</comment>
<dbReference type="Pfam" id="PF03881">
    <property type="entry name" value="Fructosamin_kin"/>
    <property type="match status" value="1"/>
</dbReference>
<dbReference type="PIRSF" id="PIRSF006221">
    <property type="entry name" value="Ketosamine-3-kinase"/>
    <property type="match status" value="1"/>
</dbReference>
<keyword evidence="2 3" id="KW-0418">Kinase</keyword>
<evidence type="ECO:0000313" key="4">
    <source>
        <dbReference type="Proteomes" id="UP000305674"/>
    </source>
</evidence>
<dbReference type="PANTHER" id="PTHR12149">
    <property type="entry name" value="FRUCTOSAMINE 3 KINASE-RELATED PROTEIN"/>
    <property type="match status" value="1"/>
</dbReference>
<keyword evidence="2" id="KW-0808">Transferase</keyword>
<dbReference type="SUPFAM" id="SSF56112">
    <property type="entry name" value="Protein kinase-like (PK-like)"/>
    <property type="match status" value="1"/>
</dbReference>
<dbReference type="Proteomes" id="UP000305674">
    <property type="component" value="Unassembled WGS sequence"/>
</dbReference>
<dbReference type="AlphaFoldDB" id="A0A4U1BII5"/>
<comment type="similarity">
    <text evidence="1 2">Belongs to the fructosamine kinase family.</text>
</comment>
<gene>
    <name evidence="3" type="ORF">FCL40_04235</name>
</gene>
<dbReference type="GO" id="GO:0016301">
    <property type="term" value="F:kinase activity"/>
    <property type="evidence" value="ECO:0007669"/>
    <property type="project" value="UniProtKB-UniRule"/>
</dbReference>
<dbReference type="Gene3D" id="3.90.1200.10">
    <property type="match status" value="1"/>
</dbReference>
<dbReference type="InterPro" id="IPR016477">
    <property type="entry name" value="Fructo-/Ketosamine-3-kinase"/>
</dbReference>
<name>A0A4U1BII5_9GAMM</name>
<dbReference type="OrthoDB" id="5291879at2"/>
<sequence>MGLCWSAVAKGMAEALNAPVSLSSPQPVCGGDINPAFSVSDGHNLWFVKVNRRSHGALFEEEAEGLIALGTLAPQPLCWGESGGWQYLVLPWMELGRRGDERALGQALAQLHQQPSRDRRYGWQGDNHIGTTVQLNGWSDSWQGFWWRRRLEPQLTWAIEAGAARLRRWQRPLKEASDALLADHQPQPSLLHGDLWRGNAGFDGDRPVIFDPACYQGDREADLAMTRLFGGFSPSFYQGYDSTWPLAQDWQRREALYNLYHQLNHLNLFGEGYLDRVLCGCQEVMRQAERV</sequence>
<protein>
    <submittedName>
        <fullName evidence="3">Fructosamine kinase family protein</fullName>
    </submittedName>
</protein>
<accession>A0A4U1BII5</accession>
<reference evidence="3 4" key="1">
    <citation type="submission" date="2019-04" db="EMBL/GenBank/DDBJ databases">
        <authorList>
            <person name="Hwang J.C."/>
        </authorList>
    </citation>
    <scope>NUCLEOTIDE SEQUENCE [LARGE SCALE GENOMIC DNA]</scope>
    <source>
        <strain evidence="3 4">IMCC35001</strain>
    </source>
</reference>
<dbReference type="Gene3D" id="3.30.200.20">
    <property type="entry name" value="Phosphorylase Kinase, domain 1"/>
    <property type="match status" value="1"/>
</dbReference>
<dbReference type="EMBL" id="SWCI01000002">
    <property type="protein sequence ID" value="TKB50369.1"/>
    <property type="molecule type" value="Genomic_DNA"/>
</dbReference>
<dbReference type="PANTHER" id="PTHR12149:SF8">
    <property type="entry name" value="PROTEIN-RIBULOSAMINE 3-KINASE"/>
    <property type="match status" value="1"/>
</dbReference>
<organism evidence="3 4">
    <name type="scientific">Ferrimonas sediminicola</name>
    <dbReference type="NCBI Taxonomy" id="2569538"/>
    <lineage>
        <taxon>Bacteria</taxon>
        <taxon>Pseudomonadati</taxon>
        <taxon>Pseudomonadota</taxon>
        <taxon>Gammaproteobacteria</taxon>
        <taxon>Alteromonadales</taxon>
        <taxon>Ferrimonadaceae</taxon>
        <taxon>Ferrimonas</taxon>
    </lineage>
</organism>
<evidence type="ECO:0000256" key="1">
    <source>
        <dbReference type="ARBA" id="ARBA00009460"/>
    </source>
</evidence>
<dbReference type="InterPro" id="IPR011009">
    <property type="entry name" value="Kinase-like_dom_sf"/>
</dbReference>